<keyword evidence="4" id="KW-0813">Transport</keyword>
<dbReference type="Gene3D" id="3.40.1380.10">
    <property type="match status" value="1"/>
</dbReference>
<dbReference type="AlphaFoldDB" id="A0A1L3GPY8"/>
<evidence type="ECO:0000256" key="9">
    <source>
        <dbReference type="ARBA" id="ARBA00023310"/>
    </source>
</evidence>
<dbReference type="OrthoDB" id="9812769at2"/>
<dbReference type="Pfam" id="PF00231">
    <property type="entry name" value="ATP-synt"/>
    <property type="match status" value="1"/>
</dbReference>
<evidence type="ECO:0000256" key="8">
    <source>
        <dbReference type="ARBA" id="ARBA00023196"/>
    </source>
</evidence>
<dbReference type="NCBIfam" id="TIGR03323">
    <property type="entry name" value="alt_F1F0_F1_gam"/>
    <property type="match status" value="1"/>
</dbReference>
<dbReference type="KEGG" id="pef:A7E78_09010"/>
<dbReference type="InterPro" id="IPR000131">
    <property type="entry name" value="ATP_synth_F1_gsu"/>
</dbReference>
<evidence type="ECO:0000256" key="3">
    <source>
        <dbReference type="ARBA" id="ARBA00007681"/>
    </source>
</evidence>
<feature type="transmembrane region" description="Helical" evidence="10">
    <location>
        <begin position="217"/>
        <end position="240"/>
    </location>
</feature>
<dbReference type="EMBL" id="CP015519">
    <property type="protein sequence ID" value="APG27963.1"/>
    <property type="molecule type" value="Genomic_DNA"/>
</dbReference>
<comment type="similarity">
    <text evidence="3">Belongs to the ATPase gamma chain family.</text>
</comment>
<evidence type="ECO:0000313" key="12">
    <source>
        <dbReference type="Proteomes" id="UP000182517"/>
    </source>
</evidence>
<evidence type="ECO:0008006" key="13">
    <source>
        <dbReference type="Google" id="ProtNLM"/>
    </source>
</evidence>
<dbReference type="Proteomes" id="UP000182517">
    <property type="component" value="Chromosome"/>
</dbReference>
<dbReference type="InterPro" id="IPR035968">
    <property type="entry name" value="ATP_synth_F1_ATPase_gsu"/>
</dbReference>
<accession>A0A1L3GPY8</accession>
<evidence type="ECO:0000256" key="6">
    <source>
        <dbReference type="ARBA" id="ARBA00023065"/>
    </source>
</evidence>
<sequence>MSQALLELHRRIRSADDLYTVVRTMKTMAAVNIHQYERSLRSLDDYYRTVEMGLQAVLRDRPLVGSIKIPRQTVLLVFGSDQGMVGRFNELVLDGVETVYRQRRREDDRCTVWAVGEKVAAGLAQRLEEAEEVFRLPTSAQAITGAVQEVLLRFEARRSQHGETRLLLFHNAPARATHYERLQVDLLPPDDQWLATMSGQRWPGRCLPLYSPPWQPLFAALIAEYLFVSLFGAFAGSLAAENAARLAAMQRAEKNIEEMRADFRADYHALRQNSVTEELFDVIAGFEALVDDQGPG</sequence>
<organism evidence="11 12">
    <name type="scientific">Syntrophotalea acetylenivorans</name>
    <dbReference type="NCBI Taxonomy" id="1842532"/>
    <lineage>
        <taxon>Bacteria</taxon>
        <taxon>Pseudomonadati</taxon>
        <taxon>Thermodesulfobacteriota</taxon>
        <taxon>Desulfuromonadia</taxon>
        <taxon>Desulfuromonadales</taxon>
        <taxon>Syntrophotaleaceae</taxon>
        <taxon>Syntrophotalea</taxon>
    </lineage>
</organism>
<dbReference type="InterPro" id="IPR017709">
    <property type="entry name" value="Alt_ATP_synth_F1_gsu"/>
</dbReference>
<evidence type="ECO:0000256" key="5">
    <source>
        <dbReference type="ARBA" id="ARBA00022781"/>
    </source>
</evidence>
<dbReference type="GO" id="GO:0045259">
    <property type="term" value="C:proton-transporting ATP synthase complex"/>
    <property type="evidence" value="ECO:0007669"/>
    <property type="project" value="UniProtKB-KW"/>
</dbReference>
<keyword evidence="9" id="KW-0066">ATP synthesis</keyword>
<dbReference type="Gene3D" id="1.10.287.80">
    <property type="entry name" value="ATP synthase, gamma subunit, helix hairpin domain"/>
    <property type="match status" value="1"/>
</dbReference>
<evidence type="ECO:0000256" key="2">
    <source>
        <dbReference type="ARBA" id="ARBA00004170"/>
    </source>
</evidence>
<keyword evidence="6" id="KW-0406">Ion transport</keyword>
<evidence type="ECO:0000256" key="7">
    <source>
        <dbReference type="ARBA" id="ARBA00023136"/>
    </source>
</evidence>
<proteinExistence type="inferred from homology"/>
<evidence type="ECO:0000256" key="10">
    <source>
        <dbReference type="SAM" id="Phobius"/>
    </source>
</evidence>
<keyword evidence="10" id="KW-1133">Transmembrane helix</keyword>
<dbReference type="PANTHER" id="PTHR11693">
    <property type="entry name" value="ATP SYNTHASE GAMMA CHAIN"/>
    <property type="match status" value="1"/>
</dbReference>
<keyword evidence="7 10" id="KW-0472">Membrane</keyword>
<keyword evidence="5" id="KW-0375">Hydrogen ion transport</keyword>
<name>A0A1L3GPY8_9BACT</name>
<evidence type="ECO:0000256" key="1">
    <source>
        <dbReference type="ARBA" id="ARBA00003456"/>
    </source>
</evidence>
<dbReference type="SUPFAM" id="SSF52943">
    <property type="entry name" value="ATP synthase (F1-ATPase), gamma subunit"/>
    <property type="match status" value="1"/>
</dbReference>
<dbReference type="RefSeq" id="WP_072283926.1">
    <property type="nucleotide sequence ID" value="NZ_CP015519.1"/>
</dbReference>
<comment type="function">
    <text evidence="1">Produces ATP from ADP in the presence of a proton gradient across the membrane. The gamma chain is believed to be important in regulating ATPase activity and the flow of protons through the CF(0) complex.</text>
</comment>
<comment type="subcellular location">
    <subcellularLocation>
        <location evidence="2">Membrane</location>
        <topology evidence="2">Peripheral membrane protein</topology>
    </subcellularLocation>
</comment>
<protein>
    <recommendedName>
        <fullName evidence="13">F0F1 ATP synthase subunit gamma</fullName>
    </recommendedName>
</protein>
<dbReference type="GO" id="GO:0046933">
    <property type="term" value="F:proton-transporting ATP synthase activity, rotational mechanism"/>
    <property type="evidence" value="ECO:0007669"/>
    <property type="project" value="InterPro"/>
</dbReference>
<gene>
    <name evidence="11" type="ORF">A7E78_09010</name>
</gene>
<evidence type="ECO:0000256" key="4">
    <source>
        <dbReference type="ARBA" id="ARBA00022448"/>
    </source>
</evidence>
<dbReference type="PRINTS" id="PR00126">
    <property type="entry name" value="ATPASEGAMMA"/>
</dbReference>
<dbReference type="STRING" id="1842532.A7E78_09010"/>
<dbReference type="CDD" id="cd12151">
    <property type="entry name" value="F1-ATPase_gamma"/>
    <property type="match status" value="1"/>
</dbReference>
<keyword evidence="12" id="KW-1185">Reference proteome</keyword>
<reference evidence="11 12" key="1">
    <citation type="journal article" date="2017" name="Genome Announc.">
        <title>Complete Genome Sequences of Two Acetylene-Fermenting Pelobacter acetylenicus Strains.</title>
        <authorList>
            <person name="Sutton J.M."/>
            <person name="Baesman S.M."/>
            <person name="Fierst J.L."/>
            <person name="Poret-Peterson A.T."/>
            <person name="Oremland R.S."/>
            <person name="Dunlap D.S."/>
            <person name="Akob D.M."/>
        </authorList>
    </citation>
    <scope>NUCLEOTIDE SEQUENCE [LARGE SCALE GENOMIC DNA]</scope>
    <source>
        <strain evidence="11 12">SFB93</strain>
    </source>
</reference>
<evidence type="ECO:0000313" key="11">
    <source>
        <dbReference type="EMBL" id="APG27963.1"/>
    </source>
</evidence>
<keyword evidence="10" id="KW-0812">Transmembrane</keyword>
<keyword evidence="8" id="KW-0139">CF(1)</keyword>
<dbReference type="PANTHER" id="PTHR11693:SF22">
    <property type="entry name" value="ATP SYNTHASE SUBUNIT GAMMA, MITOCHONDRIAL"/>
    <property type="match status" value="1"/>
</dbReference>